<sequence length="316" mass="34591">MLAHCSCRIDSGPPLRTPLLFLFSVFWYPTLCFPFSKVWQDDSICKNAVRQGAVAAADIVRDSCILQDKKASPSSLMAVNSIGLARPHDMASYDGNLSLRVVAIRRDTGRDPFSMEHLDIWTRGNSILDSFFVGSLDRLAPTKTLFLSGTIVTRLPVVPAAYSLLQHRGTSALPLDRGRNIGNIAHLYCGVLCSNVSSLPSTPRSFPNQDEPQRPLTPYLGSRLFHHPFFSFLGTLSRHVGGAVVGSNYQMLLGRVLPSSPGLLLPSQRARATYAIVFVYISVSLASFAVGLPFSFTLHPVAQASFPFCSLRTTFL</sequence>
<evidence type="ECO:0000313" key="3">
    <source>
        <dbReference type="Proteomes" id="UP001244011"/>
    </source>
</evidence>
<protein>
    <submittedName>
        <fullName evidence="2">Uncharacterized protein</fullName>
    </submittedName>
</protein>
<keyword evidence="1" id="KW-0472">Membrane</keyword>
<evidence type="ECO:0000256" key="1">
    <source>
        <dbReference type="SAM" id="Phobius"/>
    </source>
</evidence>
<dbReference type="AlphaFoldDB" id="A0AAJ0FBV9"/>
<gene>
    <name evidence="2" type="ORF">QBC33DRAFT_253998</name>
</gene>
<name>A0AAJ0FBV9_9PEZI</name>
<evidence type="ECO:0000313" key="2">
    <source>
        <dbReference type="EMBL" id="KAK1762926.1"/>
    </source>
</evidence>
<accession>A0AAJ0FBV9</accession>
<proteinExistence type="predicted"/>
<comment type="caution">
    <text evidence="2">The sequence shown here is derived from an EMBL/GenBank/DDBJ whole genome shotgun (WGS) entry which is preliminary data.</text>
</comment>
<dbReference type="EMBL" id="MU839032">
    <property type="protein sequence ID" value="KAK1762926.1"/>
    <property type="molecule type" value="Genomic_DNA"/>
</dbReference>
<dbReference type="RefSeq" id="XP_060279139.1">
    <property type="nucleotide sequence ID" value="XM_060423030.1"/>
</dbReference>
<keyword evidence="1" id="KW-1133">Transmembrane helix</keyword>
<reference evidence="2" key="1">
    <citation type="submission" date="2023-06" db="EMBL/GenBank/DDBJ databases">
        <title>Genome-scale phylogeny and comparative genomics of the fungal order Sordariales.</title>
        <authorList>
            <consortium name="Lawrence Berkeley National Laboratory"/>
            <person name="Hensen N."/>
            <person name="Bonometti L."/>
            <person name="Westerberg I."/>
            <person name="Brannstrom I.O."/>
            <person name="Guillou S."/>
            <person name="Cros-Aarteil S."/>
            <person name="Calhoun S."/>
            <person name="Haridas S."/>
            <person name="Kuo A."/>
            <person name="Mondo S."/>
            <person name="Pangilinan J."/>
            <person name="Riley R."/>
            <person name="Labutti K."/>
            <person name="Andreopoulos B."/>
            <person name="Lipzen A."/>
            <person name="Chen C."/>
            <person name="Yanf M."/>
            <person name="Daum C."/>
            <person name="Ng V."/>
            <person name="Clum A."/>
            <person name="Steindorff A."/>
            <person name="Ohm R."/>
            <person name="Martin F."/>
            <person name="Silar P."/>
            <person name="Natvig D."/>
            <person name="Lalanne C."/>
            <person name="Gautier V."/>
            <person name="Ament-Velasquez S.L."/>
            <person name="Kruys A."/>
            <person name="Hutchinson M.I."/>
            <person name="Powell A.J."/>
            <person name="Barry K."/>
            <person name="Miller A.N."/>
            <person name="Grigoriev I.V."/>
            <person name="Debuchy R."/>
            <person name="Gladieux P."/>
            <person name="Thoren M.H."/>
            <person name="Johannesson H."/>
        </authorList>
    </citation>
    <scope>NUCLEOTIDE SEQUENCE</scope>
    <source>
        <strain evidence="2">8032-3</strain>
    </source>
</reference>
<keyword evidence="3" id="KW-1185">Reference proteome</keyword>
<feature type="transmembrane region" description="Helical" evidence="1">
    <location>
        <begin position="274"/>
        <end position="296"/>
    </location>
</feature>
<organism evidence="2 3">
    <name type="scientific">Phialemonium atrogriseum</name>
    <dbReference type="NCBI Taxonomy" id="1093897"/>
    <lineage>
        <taxon>Eukaryota</taxon>
        <taxon>Fungi</taxon>
        <taxon>Dikarya</taxon>
        <taxon>Ascomycota</taxon>
        <taxon>Pezizomycotina</taxon>
        <taxon>Sordariomycetes</taxon>
        <taxon>Sordariomycetidae</taxon>
        <taxon>Cephalothecales</taxon>
        <taxon>Cephalothecaceae</taxon>
        <taxon>Phialemonium</taxon>
    </lineage>
</organism>
<dbReference type="Proteomes" id="UP001244011">
    <property type="component" value="Unassembled WGS sequence"/>
</dbReference>
<dbReference type="GeneID" id="85306217"/>
<keyword evidence="1" id="KW-0812">Transmembrane</keyword>